<dbReference type="PANTHER" id="PTHR10046">
    <property type="entry name" value="ATP DEPENDENT LON PROTEASE FAMILY MEMBER"/>
    <property type="match status" value="1"/>
</dbReference>
<keyword evidence="7 14" id="KW-0067">ATP-binding</keyword>
<dbReference type="Gene3D" id="3.40.50.300">
    <property type="entry name" value="P-loop containing nucleotide triphosphate hydrolases"/>
    <property type="match status" value="1"/>
</dbReference>
<dbReference type="SUPFAM" id="SSF52540">
    <property type="entry name" value="P-loop containing nucleoside triphosphate hydrolases"/>
    <property type="match status" value="1"/>
</dbReference>
<evidence type="ECO:0000259" key="21">
    <source>
        <dbReference type="PROSITE" id="PS51787"/>
    </source>
</evidence>
<feature type="domain" description="Lon proteolytic" evidence="20">
    <location>
        <begin position="606"/>
        <end position="787"/>
    </location>
</feature>
<dbReference type="InterPro" id="IPR003111">
    <property type="entry name" value="Lon_prtase_N"/>
</dbReference>
<evidence type="ECO:0000256" key="14">
    <source>
        <dbReference type="HAMAP-Rule" id="MF_01973"/>
    </source>
</evidence>
<dbReference type="InterPro" id="IPR008268">
    <property type="entry name" value="Peptidase_S16_AS"/>
</dbReference>
<comment type="subunit">
    <text evidence="14 15">Homohexamer. Organized in a ring with a central cavity.</text>
</comment>
<name>A0A0P6XWM5_9CHLR</name>
<dbReference type="InterPro" id="IPR003593">
    <property type="entry name" value="AAA+_ATPase"/>
</dbReference>
<feature type="binding site" evidence="14 17">
    <location>
        <begin position="370"/>
        <end position="377"/>
    </location>
    <ligand>
        <name>ATP</name>
        <dbReference type="ChEBI" id="CHEBI:30616"/>
    </ligand>
</feature>
<evidence type="ECO:0000256" key="10">
    <source>
        <dbReference type="ARBA" id="ARBA00053875"/>
    </source>
</evidence>
<comment type="subcellular location">
    <subcellularLocation>
        <location evidence="1 14 15">Cytoplasm</location>
    </subcellularLocation>
</comment>
<dbReference type="InterPro" id="IPR027065">
    <property type="entry name" value="Lon_Prtase"/>
</dbReference>
<dbReference type="Gene3D" id="1.20.58.1480">
    <property type="match status" value="1"/>
</dbReference>
<evidence type="ECO:0000256" key="13">
    <source>
        <dbReference type="ARBA" id="ARBA00082722"/>
    </source>
</evidence>
<keyword evidence="6 14" id="KW-0720">Serine protease</keyword>
<dbReference type="GO" id="GO:0043565">
    <property type="term" value="F:sequence-specific DNA binding"/>
    <property type="evidence" value="ECO:0007669"/>
    <property type="project" value="UniProtKB-UniRule"/>
</dbReference>
<comment type="catalytic activity">
    <reaction evidence="9 14 15 18">
        <text>Hydrolysis of proteins in presence of ATP.</text>
        <dbReference type="EC" id="3.4.21.53"/>
    </reaction>
</comment>
<evidence type="ECO:0000313" key="22">
    <source>
        <dbReference type="EMBL" id="KPL88105.1"/>
    </source>
</evidence>
<dbReference type="PROSITE" id="PS01046">
    <property type="entry name" value="LON_SER"/>
    <property type="match status" value="1"/>
</dbReference>
<dbReference type="PRINTS" id="PR00830">
    <property type="entry name" value="ENDOLAPTASE"/>
</dbReference>
<evidence type="ECO:0000256" key="8">
    <source>
        <dbReference type="ARBA" id="ARBA00023016"/>
    </source>
</evidence>
<feature type="domain" description="Lon N-terminal" evidence="21">
    <location>
        <begin position="14"/>
        <end position="211"/>
    </location>
</feature>
<keyword evidence="8 14" id="KW-0346">Stress response</keyword>
<dbReference type="InterPro" id="IPR027543">
    <property type="entry name" value="Lon_bac"/>
</dbReference>
<dbReference type="InterPro" id="IPR008269">
    <property type="entry name" value="Lon_proteolytic"/>
</dbReference>
<comment type="similarity">
    <text evidence="14 15 18 19">Belongs to the peptidase S16 family.</text>
</comment>
<dbReference type="Gene3D" id="3.30.230.10">
    <property type="match status" value="1"/>
</dbReference>
<keyword evidence="5 14" id="KW-0378">Hydrolase</keyword>
<accession>A0A0P6XWM5</accession>
<dbReference type="SMART" id="SM00382">
    <property type="entry name" value="AAA"/>
    <property type="match status" value="1"/>
</dbReference>
<dbReference type="HAMAP" id="MF_01973">
    <property type="entry name" value="lon_bact"/>
    <property type="match status" value="1"/>
</dbReference>
<dbReference type="Pfam" id="PF00004">
    <property type="entry name" value="AAA"/>
    <property type="match status" value="1"/>
</dbReference>
<dbReference type="GO" id="GO:0005737">
    <property type="term" value="C:cytoplasm"/>
    <property type="evidence" value="ECO:0007669"/>
    <property type="project" value="UniProtKB-SubCell"/>
</dbReference>
<evidence type="ECO:0000256" key="3">
    <source>
        <dbReference type="ARBA" id="ARBA00022670"/>
    </source>
</evidence>
<reference evidence="22 23" key="1">
    <citation type="submission" date="2015-07" db="EMBL/GenBank/DDBJ databases">
        <title>Whole genome sequence of Herpetosiphon geysericola DSM 7119.</title>
        <authorList>
            <person name="Hemp J."/>
            <person name="Ward L.M."/>
            <person name="Pace L.A."/>
            <person name="Fischer W.W."/>
        </authorList>
    </citation>
    <scope>NUCLEOTIDE SEQUENCE [LARGE SCALE GENOMIC DNA]</scope>
    <source>
        <strain evidence="22 23">DSM 7119</strain>
    </source>
</reference>
<feature type="active site" evidence="14 16">
    <location>
        <position position="736"/>
    </location>
</feature>
<dbReference type="SMART" id="SM00464">
    <property type="entry name" value="LON"/>
    <property type="match status" value="1"/>
</dbReference>
<dbReference type="Gene3D" id="2.30.130.40">
    <property type="entry name" value="LON domain-like"/>
    <property type="match status" value="1"/>
</dbReference>
<dbReference type="InterPro" id="IPR046336">
    <property type="entry name" value="Lon_prtase_N_sf"/>
</dbReference>
<dbReference type="Gene3D" id="1.10.8.60">
    <property type="match status" value="1"/>
</dbReference>
<dbReference type="InterPro" id="IPR054594">
    <property type="entry name" value="Lon_lid"/>
</dbReference>
<organism evidence="22 23">
    <name type="scientific">Herpetosiphon geysericola</name>
    <dbReference type="NCBI Taxonomy" id="70996"/>
    <lineage>
        <taxon>Bacteria</taxon>
        <taxon>Bacillati</taxon>
        <taxon>Chloroflexota</taxon>
        <taxon>Chloroflexia</taxon>
        <taxon>Herpetosiphonales</taxon>
        <taxon>Herpetosiphonaceae</taxon>
        <taxon>Herpetosiphon</taxon>
    </lineage>
</organism>
<keyword evidence="2 14" id="KW-0963">Cytoplasm</keyword>
<dbReference type="SUPFAM" id="SSF88697">
    <property type="entry name" value="PUA domain-like"/>
    <property type="match status" value="1"/>
</dbReference>
<dbReference type="SUPFAM" id="SSF54211">
    <property type="entry name" value="Ribosomal protein S5 domain 2-like"/>
    <property type="match status" value="1"/>
</dbReference>
<dbReference type="InterPro" id="IPR020568">
    <property type="entry name" value="Ribosomal_Su5_D2-typ_SF"/>
</dbReference>
<dbReference type="STRING" id="70996.SE18_10285"/>
<dbReference type="InterPro" id="IPR015947">
    <property type="entry name" value="PUA-like_sf"/>
</dbReference>
<evidence type="ECO:0000256" key="6">
    <source>
        <dbReference type="ARBA" id="ARBA00022825"/>
    </source>
</evidence>
<dbReference type="FunFam" id="1.20.5.5270:FF:000002">
    <property type="entry name" value="Lon protease homolog"/>
    <property type="match status" value="1"/>
</dbReference>
<dbReference type="PROSITE" id="PS51787">
    <property type="entry name" value="LON_N"/>
    <property type="match status" value="1"/>
</dbReference>
<dbReference type="PATRIC" id="fig|70996.4.peg.1878"/>
<dbReference type="FunFam" id="3.40.50.300:FF:000021">
    <property type="entry name" value="Lon protease homolog"/>
    <property type="match status" value="1"/>
</dbReference>
<dbReference type="InterPro" id="IPR027417">
    <property type="entry name" value="P-loop_NTPase"/>
</dbReference>
<dbReference type="GO" id="GO:0004252">
    <property type="term" value="F:serine-type endopeptidase activity"/>
    <property type="evidence" value="ECO:0007669"/>
    <property type="project" value="UniProtKB-UniRule"/>
</dbReference>
<dbReference type="EC" id="3.4.21.53" evidence="11 14"/>
<dbReference type="InterPro" id="IPR003959">
    <property type="entry name" value="ATPase_AAA_core"/>
</dbReference>
<comment type="caution">
    <text evidence="22">The sequence shown here is derived from an EMBL/GenBank/DDBJ whole genome shotgun (WGS) entry which is preliminary data.</text>
</comment>
<evidence type="ECO:0000256" key="11">
    <source>
        <dbReference type="ARBA" id="ARBA00066743"/>
    </source>
</evidence>
<evidence type="ECO:0000256" key="1">
    <source>
        <dbReference type="ARBA" id="ARBA00004496"/>
    </source>
</evidence>
<evidence type="ECO:0000259" key="20">
    <source>
        <dbReference type="PROSITE" id="PS51786"/>
    </source>
</evidence>
<dbReference type="Pfam" id="PF05362">
    <property type="entry name" value="Lon_C"/>
    <property type="match status" value="1"/>
</dbReference>
<dbReference type="GO" id="GO:0005524">
    <property type="term" value="F:ATP binding"/>
    <property type="evidence" value="ECO:0007669"/>
    <property type="project" value="UniProtKB-UniRule"/>
</dbReference>
<dbReference type="GO" id="GO:0034605">
    <property type="term" value="P:cellular response to heat"/>
    <property type="evidence" value="ECO:0007669"/>
    <property type="project" value="UniProtKB-UniRule"/>
</dbReference>
<dbReference type="PIRSF" id="PIRSF001174">
    <property type="entry name" value="Lon_proteas"/>
    <property type="match status" value="1"/>
</dbReference>
<dbReference type="Gene3D" id="1.20.5.5270">
    <property type="match status" value="1"/>
</dbReference>
<keyword evidence="3 14" id="KW-0645">Protease</keyword>
<evidence type="ECO:0000256" key="18">
    <source>
        <dbReference type="PROSITE-ProRule" id="PRU01122"/>
    </source>
</evidence>
<dbReference type="NCBIfam" id="TIGR00763">
    <property type="entry name" value="lon"/>
    <property type="match status" value="1"/>
</dbReference>
<dbReference type="InterPro" id="IPR014721">
    <property type="entry name" value="Ribsml_uS5_D2-typ_fold_subgr"/>
</dbReference>
<dbReference type="CDD" id="cd19500">
    <property type="entry name" value="RecA-like_Lon"/>
    <property type="match status" value="1"/>
</dbReference>
<dbReference type="OrthoDB" id="9803599at2"/>
<evidence type="ECO:0000256" key="17">
    <source>
        <dbReference type="PIRSR" id="PIRSR001174-2"/>
    </source>
</evidence>
<dbReference type="EMBL" id="LGKP01000017">
    <property type="protein sequence ID" value="KPL88105.1"/>
    <property type="molecule type" value="Genomic_DNA"/>
</dbReference>
<protein>
    <recommendedName>
        <fullName evidence="12 14">Lon protease</fullName>
        <ecNumber evidence="11 14">3.4.21.53</ecNumber>
    </recommendedName>
    <alternativeName>
        <fullName evidence="13 14">ATP-dependent protease La</fullName>
    </alternativeName>
</protein>
<comment type="induction">
    <text evidence="14">By heat shock.</text>
</comment>
<dbReference type="PROSITE" id="PS51786">
    <property type="entry name" value="LON_PROTEOLYTIC"/>
    <property type="match status" value="1"/>
</dbReference>
<dbReference type="Pfam" id="PF22667">
    <property type="entry name" value="Lon_lid"/>
    <property type="match status" value="1"/>
</dbReference>
<dbReference type="GO" id="GO:0006515">
    <property type="term" value="P:protein quality control for misfolded or incompletely synthesized proteins"/>
    <property type="evidence" value="ECO:0007669"/>
    <property type="project" value="UniProtKB-UniRule"/>
</dbReference>
<evidence type="ECO:0000256" key="2">
    <source>
        <dbReference type="ARBA" id="ARBA00022490"/>
    </source>
</evidence>
<sequence length="815" mass="90375">MSDFERTTTIPDEIAILPLLGTVAYPQTIVPLAVGQPESIRLIDDLMAGQRIVGLVALKNEDERPNPVTPEDFYQLGSAAVVHKLMKLPDGTLRVAMQVLERIEIVEIIQTEPYYRAKIRVVPDQVIESEELEVIALMRSIGTIASQIAPLIPQFPTELLNSVLSEEDPRRLAYLVASYARMSVTDRQAVLSEPSIKQKLLKLNEVLTRELNVLQIGQQIQSQVQDELGKSQREYVLREQLKAIRKELGETNEQEVEVDRLAEQIEAAGMSAEAHEQAMRELDRLRQMPAAAAEYSVIRSYLETLIALPWQKRSDDTIDVTQAAEILDADHYGLAEIKERILDYLAVRELRRKRSPERDPGRGAILCFVGPPGVGKTSLGRSIAKAMNREFVRLSLGGVHDEAEIRGHRRTYIGAMPGSLIQAIRRSGVNNPVVLLDEMDKLSSDHRGDPTSAMLEVLDPAQNANFRDHYLDVAWDLSPVMFIATANSLQTIPGPLRDRLEIIQLGSYTTREKYEIAQRYLVPEQREQHSLEQSEVEIQPAALLVAIEEYTREAGVRNLEQHIGTVMRKAARQVALGSATPIVIDPAKTREYLGKQRYFSEIHERTDRPGIVTGLVWTPVGGDIIFIEATKMTGRGNFALSGQLGDVMKESARAALSWVRAEGENYGIDPHFAQHFDLHVHVPAGAQPKDGPSAGIAMATALVSLLTGRALRDDVAMTGEITLRGKVLPIGGVREKVLAAHRAGIRTIILPQRNVADLDEIPAEVLAEMEFHGVEHVGQVIELALRKEPSEAPVSVPESAVMENLIPSDVEVLVH</sequence>
<dbReference type="Proteomes" id="UP000050277">
    <property type="component" value="Unassembled WGS sequence"/>
</dbReference>
<keyword evidence="23" id="KW-1185">Reference proteome</keyword>
<evidence type="ECO:0000256" key="5">
    <source>
        <dbReference type="ARBA" id="ARBA00022801"/>
    </source>
</evidence>
<keyword evidence="4 14" id="KW-0547">Nucleotide-binding</keyword>
<evidence type="ECO:0000256" key="12">
    <source>
        <dbReference type="ARBA" id="ARBA00071934"/>
    </source>
</evidence>
<dbReference type="AlphaFoldDB" id="A0A0P6XWM5"/>
<evidence type="ECO:0000256" key="15">
    <source>
        <dbReference type="PIRNR" id="PIRNR001174"/>
    </source>
</evidence>
<evidence type="ECO:0000256" key="7">
    <source>
        <dbReference type="ARBA" id="ARBA00022840"/>
    </source>
</evidence>
<proteinExistence type="evidence at transcript level"/>
<evidence type="ECO:0000256" key="9">
    <source>
        <dbReference type="ARBA" id="ARBA00050665"/>
    </source>
</evidence>
<dbReference type="GO" id="GO:0016887">
    <property type="term" value="F:ATP hydrolysis activity"/>
    <property type="evidence" value="ECO:0007669"/>
    <property type="project" value="UniProtKB-UniRule"/>
</dbReference>
<dbReference type="RefSeq" id="WP_054534365.1">
    <property type="nucleotide sequence ID" value="NZ_LGKP01000017.1"/>
</dbReference>
<dbReference type="InterPro" id="IPR004815">
    <property type="entry name" value="Lon_bac/euk-typ"/>
</dbReference>
<evidence type="ECO:0000256" key="16">
    <source>
        <dbReference type="PIRSR" id="PIRSR001174-1"/>
    </source>
</evidence>
<evidence type="ECO:0000313" key="23">
    <source>
        <dbReference type="Proteomes" id="UP000050277"/>
    </source>
</evidence>
<comment type="function">
    <text evidence="10 14">ATP-dependent serine protease that mediates the selective degradation of mutant and abnormal proteins as well as certain short-lived regulatory proteins. Required for cellular homeostasis and for survival from DNA damage and developmental changes induced by stress. Degrades polypeptides processively to yield small peptide fragments that are 5 to 10 amino acids long. Binds to DNA in a double-stranded, site-specific manner.</text>
</comment>
<evidence type="ECO:0000256" key="19">
    <source>
        <dbReference type="RuleBase" id="RU000591"/>
    </source>
</evidence>
<feature type="active site" evidence="14 16">
    <location>
        <position position="693"/>
    </location>
</feature>
<dbReference type="Pfam" id="PF02190">
    <property type="entry name" value="LON_substr_bdg"/>
    <property type="match status" value="1"/>
</dbReference>
<gene>
    <name evidence="14" type="primary">lon</name>
    <name evidence="22" type="ORF">SE18_10285</name>
</gene>
<evidence type="ECO:0000256" key="4">
    <source>
        <dbReference type="ARBA" id="ARBA00022741"/>
    </source>
</evidence>
<dbReference type="GO" id="GO:0004176">
    <property type="term" value="F:ATP-dependent peptidase activity"/>
    <property type="evidence" value="ECO:0007669"/>
    <property type="project" value="UniProtKB-UniRule"/>
</dbReference>